<evidence type="ECO:0000256" key="1">
    <source>
        <dbReference type="SAM" id="SignalP"/>
    </source>
</evidence>
<evidence type="ECO:0000313" key="4">
    <source>
        <dbReference type="EMBL" id="CAA9343861.1"/>
    </source>
</evidence>
<gene>
    <name evidence="4" type="ORF">AVDCRST_MAG56-8047</name>
</gene>
<protein>
    <submittedName>
        <fullName evidence="4">Uncharacterized protein</fullName>
    </submittedName>
</protein>
<dbReference type="Pfam" id="PF00675">
    <property type="entry name" value="Peptidase_M16"/>
    <property type="match status" value="1"/>
</dbReference>
<dbReference type="InterPro" id="IPR050361">
    <property type="entry name" value="MPP/UQCRC_Complex"/>
</dbReference>
<feature type="chain" id="PRO_5026993499" evidence="1">
    <location>
        <begin position="23"/>
        <end position="691"/>
    </location>
</feature>
<dbReference type="InterPro" id="IPR007863">
    <property type="entry name" value="Peptidase_M16_C"/>
</dbReference>
<organism evidence="4">
    <name type="scientific">uncultured Cytophagales bacterium</name>
    <dbReference type="NCBI Taxonomy" id="158755"/>
    <lineage>
        <taxon>Bacteria</taxon>
        <taxon>Pseudomonadati</taxon>
        <taxon>Bacteroidota</taxon>
        <taxon>Sphingobacteriia</taxon>
        <taxon>Sphingobacteriales</taxon>
        <taxon>environmental samples</taxon>
    </lineage>
</organism>
<accession>A0A6J4LZ88</accession>
<dbReference type="Gene3D" id="2.50.20.10">
    <property type="entry name" value="Lipoprotein localisation LolA/LolB/LppX"/>
    <property type="match status" value="1"/>
</dbReference>
<sequence length="691" mass="75315">MKKTTLYMLLPGLLALSTGSFAQLDRSKIPAGGPAPAIRIGKYETFTLPNELKVFVVTNRKLPRVAFNLVLDNDPVQEKEFAGYVDIAGQMLRTGTKTRTKEQLDEAIDFIGASLSTSESGIYGASLKKHQDKLLELMSDVVLNPSFPESELTRIKRETLSGLASQKDDPNAVAGIVGNVVLYGRNHPYGEPTTEETVEKITLDKVKSFYSTYYKPNVAYLAVVGDITTAEARTAVEKYFGKWQKGTVPKHTHTADPAPAKTKIALVDRPSSVQSVLNITHTVPLKPGSPDVIKARITNDILGGAGGRLYNNLREKRGLTYGAYSSISPDKLIGEFSAGASVRNAVTDSALVEFMNELKRIRDAKVTPEELKQSKAGVTGSFVRSLESPQTVASFAINTARYKLPADYYQNYLKNVAAVTAEDVQNMSKKYIHPEQAHIVVVGNASEVADKLKPFGEIEYYDVKGNKVTPGTKKAAPAGLTADQVVDKFLQTIGGREKLGQIKDLTMKLSATVQGTELAVVQQRKAPNKSKTVMQAQGMEIMNITTDGKRAVMAQMGNQQEVTGPELEAIKAQNTLFAELYYDQMNIKRSLAGIETVEGKEAYKVELEMPGGAKVTEYYDAATGLKIRIVSSQNTPEGAVPQSTDLGDYKAVNGVQYPHTVTTSIGPQQIKMQVTGIEVNQNLEDSLFEIK</sequence>
<feature type="domain" description="Peptidase M16 C-terminal" evidence="3">
    <location>
        <begin position="200"/>
        <end position="376"/>
    </location>
</feature>
<proteinExistence type="predicted"/>
<dbReference type="GO" id="GO:0046872">
    <property type="term" value="F:metal ion binding"/>
    <property type="evidence" value="ECO:0007669"/>
    <property type="project" value="InterPro"/>
</dbReference>
<dbReference type="InterPro" id="IPR011249">
    <property type="entry name" value="Metalloenz_LuxS/M16"/>
</dbReference>
<dbReference type="EMBL" id="CADCTQ010000676">
    <property type="protein sequence ID" value="CAA9343861.1"/>
    <property type="molecule type" value="Genomic_DNA"/>
</dbReference>
<feature type="domain" description="Peptidase M16 N-terminal" evidence="2">
    <location>
        <begin position="83"/>
        <end position="166"/>
    </location>
</feature>
<evidence type="ECO:0000259" key="2">
    <source>
        <dbReference type="Pfam" id="PF00675"/>
    </source>
</evidence>
<dbReference type="InterPro" id="IPR011765">
    <property type="entry name" value="Pept_M16_N"/>
</dbReference>
<dbReference type="SUPFAM" id="SSF63411">
    <property type="entry name" value="LuxS/MPP-like metallohydrolase"/>
    <property type="match status" value="2"/>
</dbReference>
<dbReference type="PANTHER" id="PTHR11851">
    <property type="entry name" value="METALLOPROTEASE"/>
    <property type="match status" value="1"/>
</dbReference>
<feature type="signal peptide" evidence="1">
    <location>
        <begin position="1"/>
        <end position="22"/>
    </location>
</feature>
<dbReference type="Gene3D" id="3.30.830.10">
    <property type="entry name" value="Metalloenzyme, LuxS/M16 peptidase-like"/>
    <property type="match status" value="2"/>
</dbReference>
<evidence type="ECO:0000259" key="3">
    <source>
        <dbReference type="Pfam" id="PF05193"/>
    </source>
</evidence>
<reference evidence="4" key="1">
    <citation type="submission" date="2020-02" db="EMBL/GenBank/DDBJ databases">
        <authorList>
            <person name="Meier V. D."/>
        </authorList>
    </citation>
    <scope>NUCLEOTIDE SEQUENCE</scope>
    <source>
        <strain evidence="4">AVDCRST_MAG56</strain>
    </source>
</reference>
<keyword evidence="1" id="KW-0732">Signal</keyword>
<dbReference type="PANTHER" id="PTHR11851:SF224">
    <property type="entry name" value="PROCESSING PROTEASE"/>
    <property type="match status" value="1"/>
</dbReference>
<name>A0A6J4LZ88_9SPHI</name>
<dbReference type="Pfam" id="PF05193">
    <property type="entry name" value="Peptidase_M16_C"/>
    <property type="match status" value="1"/>
</dbReference>
<dbReference type="AlphaFoldDB" id="A0A6J4LZ88"/>